<dbReference type="EMBL" id="CP019688">
    <property type="protein sequence ID" value="AQQ15407.1"/>
    <property type="molecule type" value="Genomic_DNA"/>
</dbReference>
<keyword evidence="2" id="KW-1185">Reference proteome</keyword>
<sequence length="378" mass="40413">MTQTPQYSSENRSTGALFGPADFIAALPGILGYYPQESAIVVCLLQDDLDGPAYLGPVMRADLCHASRIGDTIKATPLDGVMSFLAIVVSRVPNSQLVRDATEELYALADPDGRALIHACWHVSEIASGTPYCLMFGPAPAELLEAGLGEDWLTGIIASVVSQPTMAPLLAQGALPELDREDTRAFFEPAATGGEETDAVALTRRAYARSRRLRDRLETDPRAALEEIARACKALTTVPDIGFLAADTKLGMREAFPIAVEAEITAAALADRRLRDCLVATALEHPHRAGAGLLAVARGYRGVIRANALSLWAIAAVQLKLASWASVALMCAQEEVPGHSLSEVLLELLRHGEHTSLLHSAELGCAAMWEELEGVNRS</sequence>
<accession>A0A1Q2HX21</accession>
<evidence type="ECO:0008006" key="3">
    <source>
        <dbReference type="Google" id="ProtNLM"/>
    </source>
</evidence>
<evidence type="ECO:0000313" key="1">
    <source>
        <dbReference type="EMBL" id="AQQ15407.1"/>
    </source>
</evidence>
<evidence type="ECO:0000313" key="2">
    <source>
        <dbReference type="Proteomes" id="UP000217209"/>
    </source>
</evidence>
<dbReference type="InterPro" id="IPR025447">
    <property type="entry name" value="DUF4192"/>
</dbReference>
<organism evidence="1 2">
    <name type="scientific">Corynebacterium glaucum</name>
    <dbReference type="NCBI Taxonomy" id="187491"/>
    <lineage>
        <taxon>Bacteria</taxon>
        <taxon>Bacillati</taxon>
        <taxon>Actinomycetota</taxon>
        <taxon>Actinomycetes</taxon>
        <taxon>Mycobacteriales</taxon>
        <taxon>Corynebacteriaceae</taxon>
        <taxon>Corynebacterium</taxon>
    </lineage>
</organism>
<proteinExistence type="predicted"/>
<reference evidence="1 2" key="1">
    <citation type="submission" date="2016-12" db="EMBL/GenBank/DDBJ databases">
        <authorList>
            <person name="Song W.-J."/>
            <person name="Kurnit D.M."/>
        </authorList>
    </citation>
    <scope>NUCLEOTIDE SEQUENCE [LARGE SCALE GENOMIC DNA]</scope>
    <source>
        <strain evidence="1 2">DSM 30827</strain>
    </source>
</reference>
<dbReference type="RefSeq" id="WP_157731285.1">
    <property type="nucleotide sequence ID" value="NZ_CP019688.1"/>
</dbReference>
<dbReference type="Proteomes" id="UP000217209">
    <property type="component" value="Chromosome"/>
</dbReference>
<protein>
    <recommendedName>
        <fullName evidence="3">DUF4192 domain-containing protein</fullName>
    </recommendedName>
</protein>
<dbReference type="AlphaFoldDB" id="A0A1Q2HX21"/>
<gene>
    <name evidence="1" type="ORF">CGLAU_07260</name>
</gene>
<dbReference type="OrthoDB" id="3268175at2"/>
<dbReference type="KEGG" id="cgv:CGLAU_07260"/>
<name>A0A1Q2HX21_9CORY</name>
<dbReference type="Pfam" id="PF13830">
    <property type="entry name" value="DUF4192"/>
    <property type="match status" value="1"/>
</dbReference>